<gene>
    <name evidence="1" type="ORF">G6F50_017893</name>
</gene>
<dbReference type="EMBL" id="JAANIU010014652">
    <property type="protein sequence ID" value="KAG1529591.1"/>
    <property type="molecule type" value="Genomic_DNA"/>
</dbReference>
<protein>
    <submittedName>
        <fullName evidence="1">Uncharacterized protein</fullName>
    </submittedName>
</protein>
<keyword evidence="2" id="KW-1185">Reference proteome</keyword>
<dbReference type="AlphaFoldDB" id="A0A9P7BZY9"/>
<accession>A0A9P7BZY9</accession>
<proteinExistence type="predicted"/>
<name>A0A9P7BZY9_9FUNG</name>
<evidence type="ECO:0000313" key="1">
    <source>
        <dbReference type="EMBL" id="KAG1529591.1"/>
    </source>
</evidence>
<sequence>MRGGLRPVRRDQPGNQCHAHEALHQSGHGLRQRVPPVCRDAGAQRGVFYRVMYFVRLGLRCLRAGMHAASGHEALPDLRRGLPGLHPGLPRHARGLAPRHATRPHGPVRAGGIPARLPGAF</sequence>
<evidence type="ECO:0000313" key="2">
    <source>
        <dbReference type="Proteomes" id="UP000740926"/>
    </source>
</evidence>
<dbReference type="Proteomes" id="UP000740926">
    <property type="component" value="Unassembled WGS sequence"/>
</dbReference>
<comment type="caution">
    <text evidence="1">The sequence shown here is derived from an EMBL/GenBank/DDBJ whole genome shotgun (WGS) entry which is preliminary data.</text>
</comment>
<organism evidence="1 2">
    <name type="scientific">Rhizopus delemar</name>
    <dbReference type="NCBI Taxonomy" id="936053"/>
    <lineage>
        <taxon>Eukaryota</taxon>
        <taxon>Fungi</taxon>
        <taxon>Fungi incertae sedis</taxon>
        <taxon>Mucoromycota</taxon>
        <taxon>Mucoromycotina</taxon>
        <taxon>Mucoromycetes</taxon>
        <taxon>Mucorales</taxon>
        <taxon>Mucorineae</taxon>
        <taxon>Rhizopodaceae</taxon>
        <taxon>Rhizopus</taxon>
    </lineage>
</organism>
<reference evidence="1 2" key="1">
    <citation type="journal article" date="2020" name="Microb. Genom.">
        <title>Genetic diversity of clinical and environmental Mucorales isolates obtained from an investigation of mucormycosis cases among solid organ transplant recipients.</title>
        <authorList>
            <person name="Nguyen M.H."/>
            <person name="Kaul D."/>
            <person name="Muto C."/>
            <person name="Cheng S.J."/>
            <person name="Richter R.A."/>
            <person name="Bruno V.M."/>
            <person name="Liu G."/>
            <person name="Beyhan S."/>
            <person name="Sundermann A.J."/>
            <person name="Mounaud S."/>
            <person name="Pasculle A.W."/>
            <person name="Nierman W.C."/>
            <person name="Driscoll E."/>
            <person name="Cumbie R."/>
            <person name="Clancy C.J."/>
            <person name="Dupont C.L."/>
        </authorList>
    </citation>
    <scope>NUCLEOTIDE SEQUENCE [LARGE SCALE GENOMIC DNA]</scope>
    <source>
        <strain evidence="1 2">GL24</strain>
    </source>
</reference>